<dbReference type="UniPathway" id="UPA00529">
    <property type="reaction ID" value="UER00386"/>
</dbReference>
<dbReference type="InterPro" id="IPR029510">
    <property type="entry name" value="Ald_DH_CS_GLU"/>
</dbReference>
<dbReference type="HAMAP" id="MF_00804">
    <property type="entry name" value="BADH"/>
    <property type="match status" value="1"/>
</dbReference>
<name>A0A4R2KJH5_9RHOB</name>
<dbReference type="Proteomes" id="UP000295142">
    <property type="component" value="Unassembled WGS sequence"/>
</dbReference>
<feature type="binding site" evidence="7">
    <location>
        <position position="452"/>
    </location>
    <ligand>
        <name>K(+)</name>
        <dbReference type="ChEBI" id="CHEBI:29103"/>
        <label>2</label>
    </ligand>
</feature>
<feature type="binding site" evidence="7">
    <location>
        <position position="95"/>
    </location>
    <ligand>
        <name>K(+)</name>
        <dbReference type="ChEBI" id="CHEBI:29103"/>
        <label>1</label>
    </ligand>
</feature>
<dbReference type="FunFam" id="3.40.605.10:FF:000007">
    <property type="entry name" value="NAD/NADP-dependent betaine aldehyde dehydrogenase"/>
    <property type="match status" value="1"/>
</dbReference>
<evidence type="ECO:0000256" key="2">
    <source>
        <dbReference type="ARBA" id="ARBA00022723"/>
    </source>
</evidence>
<comment type="similarity">
    <text evidence="1 7 9">Belongs to the aldehyde dehydrogenase family.</text>
</comment>
<accession>A0A4R2KJH5</accession>
<dbReference type="GO" id="GO:0046872">
    <property type="term" value="F:metal ion binding"/>
    <property type="evidence" value="ECO:0007669"/>
    <property type="project" value="UniProtKB-KW"/>
</dbReference>
<feature type="active site" description="Charge relay system" evidence="7">
    <location>
        <position position="459"/>
    </location>
</feature>
<dbReference type="SUPFAM" id="SSF53720">
    <property type="entry name" value="ALDH-like"/>
    <property type="match status" value="1"/>
</dbReference>
<evidence type="ECO:0000256" key="6">
    <source>
        <dbReference type="ARBA" id="ARBA00023097"/>
    </source>
</evidence>
<dbReference type="NCBIfam" id="TIGR01804">
    <property type="entry name" value="BADH"/>
    <property type="match status" value="1"/>
</dbReference>
<keyword evidence="2 7" id="KW-0479">Metal-binding</keyword>
<reference evidence="11 12" key="1">
    <citation type="submission" date="2019-03" db="EMBL/GenBank/DDBJ databases">
        <title>Genomic Encyclopedia of Type Strains, Phase IV (KMG-IV): sequencing the most valuable type-strain genomes for metagenomic binning, comparative biology and taxonomic classification.</title>
        <authorList>
            <person name="Goeker M."/>
        </authorList>
    </citation>
    <scope>NUCLEOTIDE SEQUENCE [LARGE SCALE GENOMIC DNA]</scope>
    <source>
        <strain evidence="11 12">DSM 4868</strain>
    </source>
</reference>
<feature type="binding site" evidence="7">
    <location>
        <position position="382"/>
    </location>
    <ligand>
        <name>NAD(+)</name>
        <dbReference type="ChEBI" id="CHEBI:57540"/>
    </ligand>
</feature>
<dbReference type="InterPro" id="IPR016163">
    <property type="entry name" value="Ald_DH_C"/>
</dbReference>
<feature type="modified residue" description="Cysteine sulfenic acid (-SOH)" evidence="7">
    <location>
        <position position="285"/>
    </location>
</feature>
<feature type="active site" description="Charge relay system" evidence="7">
    <location>
        <position position="163"/>
    </location>
</feature>
<comment type="function">
    <text evidence="7">Involved in the biosynthesis of the osmoprotectant glycine betaine. Catalyzes the irreversible oxidation of betaine aldehyde to the corresponding acid.</text>
</comment>
<dbReference type="EC" id="1.2.1.8" evidence="7"/>
<comment type="catalytic activity">
    <reaction evidence="7">
        <text>betaine aldehyde + NAD(+) + H2O = glycine betaine + NADH + 2 H(+)</text>
        <dbReference type="Rhea" id="RHEA:15305"/>
        <dbReference type="ChEBI" id="CHEBI:15377"/>
        <dbReference type="ChEBI" id="CHEBI:15378"/>
        <dbReference type="ChEBI" id="CHEBI:15710"/>
        <dbReference type="ChEBI" id="CHEBI:17750"/>
        <dbReference type="ChEBI" id="CHEBI:57540"/>
        <dbReference type="ChEBI" id="CHEBI:57945"/>
        <dbReference type="EC" id="1.2.1.8"/>
    </reaction>
</comment>
<evidence type="ECO:0000256" key="5">
    <source>
        <dbReference type="ARBA" id="ARBA00023027"/>
    </source>
</evidence>
<feature type="active site" description="Proton acceptor" evidence="7">
    <location>
        <position position="251"/>
    </location>
</feature>
<comment type="subunit">
    <text evidence="7">Dimer of dimers.</text>
</comment>
<dbReference type="InterPro" id="IPR011264">
    <property type="entry name" value="BADH"/>
</dbReference>
<dbReference type="EMBL" id="SLWW01000001">
    <property type="protein sequence ID" value="TCO74061.1"/>
    <property type="molecule type" value="Genomic_DNA"/>
</dbReference>
<comment type="cofactor">
    <cofactor evidence="7">
        <name>K(+)</name>
        <dbReference type="ChEBI" id="CHEBI:29103"/>
    </cofactor>
    <text evidence="7">Binds 2 potassium ions per subunit.</text>
</comment>
<comment type="caution">
    <text evidence="11">The sequence shown here is derived from an EMBL/GenBank/DDBJ whole genome shotgun (WGS) entry which is preliminary data.</text>
</comment>
<feature type="active site" evidence="8">
    <location>
        <position position="251"/>
    </location>
</feature>
<proteinExistence type="inferred from homology"/>
<comment type="pathway">
    <text evidence="7">Amine and polyamine biosynthesis; betaine biosynthesis via choline pathway; betaine from betaine aldehyde: step 1/1.</text>
</comment>
<dbReference type="PROSITE" id="PS00070">
    <property type="entry name" value="ALDEHYDE_DEHYDR_CYS"/>
    <property type="match status" value="1"/>
</dbReference>
<feature type="binding site" evidence="7">
    <location>
        <position position="253"/>
    </location>
    <ligand>
        <name>NAD(+)</name>
        <dbReference type="ChEBI" id="CHEBI:57540"/>
    </ligand>
</feature>
<gene>
    <name evidence="7" type="primary">betB</name>
    <name evidence="11" type="ORF">EV655_101218</name>
</gene>
<evidence type="ECO:0000313" key="11">
    <source>
        <dbReference type="EMBL" id="TCO74061.1"/>
    </source>
</evidence>
<feature type="binding site" evidence="7">
    <location>
        <begin position="177"/>
        <end position="180"/>
    </location>
    <ligand>
        <name>NAD(+)</name>
        <dbReference type="ChEBI" id="CHEBI:57540"/>
    </ligand>
</feature>
<feature type="binding site" description="covalent" evidence="7">
    <location>
        <position position="285"/>
    </location>
    <ligand>
        <name>NAD(+)</name>
        <dbReference type="ChEBI" id="CHEBI:57540"/>
    </ligand>
</feature>
<feature type="binding site" evidence="7">
    <location>
        <position position="29"/>
    </location>
    <ligand>
        <name>K(+)</name>
        <dbReference type="ChEBI" id="CHEBI:29103"/>
        <label>1</label>
    </ligand>
</feature>
<dbReference type="RefSeq" id="WP_132540473.1">
    <property type="nucleotide sequence ID" value="NZ_SLWW01000001.1"/>
</dbReference>
<evidence type="ECO:0000256" key="7">
    <source>
        <dbReference type="HAMAP-Rule" id="MF_00804"/>
    </source>
</evidence>
<keyword evidence="6 7" id="KW-0558">Oxidation</keyword>
<dbReference type="OrthoDB" id="9812625at2"/>
<sequence length="485" mass="50760">MTDSVQPVASHFVNGAYLEDTAGASIPVIHPATGAVIATVHAATPAVIEAALAGAAAAQADWAARTGAERGRVLRRAADIIRARNRDLSRLETLDTGKPLQETLVADASSGADALEYFGGMAGTLTGQHIPLGQNWAYTIREPLGVCVGIGAWNYPTQIACWKAAPALACGNAMVFKPSEVTPLCALKIAEILTEAGAPPGLFNVVQGAGEVGARLVADPRVAKVSLTGSVPTGRKVYAMAAEGMKHVTMELGGKSPLLVFDDADLDDAVGGAILGNFYSTGQVCSNGTRVFVQKGIRDAFLARLVERLKGVRMGDPLDEATNFGPMASAAQRDIVARYIAAGIAEGARLVAGGGVPDRPGFWVEPTVFADVTDAMSIAREEIFGPVMCVLDFEDEDEAVARANATDYGLSAGVFTRDIARAHRVIARLQAGTCFVNSYNDAPVEMPFGGVKMSGVGRENAAAAIEHYSQLKSVFVRMGRVEAPY</sequence>
<dbReference type="InterPro" id="IPR016160">
    <property type="entry name" value="Ald_DH_CS_CYS"/>
</dbReference>
<dbReference type="NCBIfam" id="NF009725">
    <property type="entry name" value="PRK13252.1"/>
    <property type="match status" value="1"/>
</dbReference>
<dbReference type="InterPro" id="IPR015590">
    <property type="entry name" value="Aldehyde_DH_dom"/>
</dbReference>
<evidence type="ECO:0000256" key="4">
    <source>
        <dbReference type="ARBA" id="ARBA00023002"/>
    </source>
</evidence>
<dbReference type="PROSITE" id="PS00687">
    <property type="entry name" value="ALDEHYDE_DEHYDR_GLU"/>
    <property type="match status" value="1"/>
</dbReference>
<dbReference type="Gene3D" id="3.40.605.10">
    <property type="entry name" value="Aldehyde Dehydrogenase, Chain A, domain 1"/>
    <property type="match status" value="1"/>
</dbReference>
<dbReference type="Pfam" id="PF00171">
    <property type="entry name" value="Aldedh"/>
    <property type="match status" value="1"/>
</dbReference>
<dbReference type="AlphaFoldDB" id="A0A4R2KJH5"/>
<protein>
    <recommendedName>
        <fullName evidence="7">Betaine aldehyde dehydrogenase</fullName>
        <shortName evidence="7">BADH</shortName>
        <ecNumber evidence="7">1.2.1.8</ecNumber>
    </recommendedName>
</protein>
<dbReference type="GO" id="GO:0019285">
    <property type="term" value="P:glycine betaine biosynthetic process from choline"/>
    <property type="evidence" value="ECO:0007669"/>
    <property type="project" value="UniProtKB-UniRule"/>
</dbReference>
<keyword evidence="5 7" id="KW-0520">NAD</keyword>
<dbReference type="InterPro" id="IPR016162">
    <property type="entry name" value="Ald_DH_N"/>
</dbReference>
<keyword evidence="7" id="KW-0521">NADP</keyword>
<dbReference type="GO" id="GO:0008802">
    <property type="term" value="F:betaine-aldehyde dehydrogenase (NAD+) activity"/>
    <property type="evidence" value="ECO:0007669"/>
    <property type="project" value="UniProtKB-UniRule"/>
</dbReference>
<organism evidence="11 12">
    <name type="scientific">Rhodovulum euryhalinum</name>
    <dbReference type="NCBI Taxonomy" id="35805"/>
    <lineage>
        <taxon>Bacteria</taxon>
        <taxon>Pseudomonadati</taxon>
        <taxon>Pseudomonadota</taxon>
        <taxon>Alphaproteobacteria</taxon>
        <taxon>Rhodobacterales</taxon>
        <taxon>Paracoccaceae</taxon>
        <taxon>Rhodovulum</taxon>
    </lineage>
</organism>
<evidence type="ECO:0000313" key="12">
    <source>
        <dbReference type="Proteomes" id="UP000295142"/>
    </source>
</evidence>
<dbReference type="PANTHER" id="PTHR11699">
    <property type="entry name" value="ALDEHYDE DEHYDROGENASE-RELATED"/>
    <property type="match status" value="1"/>
</dbReference>
<feature type="domain" description="Aldehyde dehydrogenase" evidence="10">
    <location>
        <begin position="22"/>
        <end position="474"/>
    </location>
</feature>
<evidence type="ECO:0000256" key="1">
    <source>
        <dbReference type="ARBA" id="ARBA00009986"/>
    </source>
</evidence>
<feature type="active site" description="Nucleophile" evidence="7">
    <location>
        <position position="285"/>
    </location>
</feature>
<feature type="binding site" evidence="7">
    <location>
        <begin position="151"/>
        <end position="153"/>
    </location>
    <ligand>
        <name>NAD(+)</name>
        <dbReference type="ChEBI" id="CHEBI:57540"/>
    </ligand>
</feature>
<evidence type="ECO:0000259" key="10">
    <source>
        <dbReference type="Pfam" id="PF00171"/>
    </source>
</evidence>
<dbReference type="FunFam" id="3.40.309.10:FF:000012">
    <property type="entry name" value="Betaine aldehyde dehydrogenase"/>
    <property type="match status" value="1"/>
</dbReference>
<dbReference type="Gene3D" id="3.40.309.10">
    <property type="entry name" value="Aldehyde Dehydrogenase, Chain A, domain 2"/>
    <property type="match status" value="1"/>
</dbReference>
<evidence type="ECO:0000256" key="3">
    <source>
        <dbReference type="ARBA" id="ARBA00022958"/>
    </source>
</evidence>
<evidence type="ECO:0000256" key="8">
    <source>
        <dbReference type="PROSITE-ProRule" id="PRU10007"/>
    </source>
</evidence>
<keyword evidence="4 7" id="KW-0560">Oxidoreductase</keyword>
<keyword evidence="12" id="KW-1185">Reference proteome</keyword>
<feature type="binding site" evidence="7">
    <location>
        <position position="455"/>
    </location>
    <ligand>
        <name>K(+)</name>
        <dbReference type="ChEBI" id="CHEBI:29103"/>
        <label>2</label>
    </ligand>
</feature>
<dbReference type="InterPro" id="IPR016161">
    <property type="entry name" value="Ald_DH/histidinol_DH"/>
</dbReference>
<comment type="caution">
    <text evidence="7">Lacks conserved residue(s) required for the propagation of feature annotation.</text>
</comment>
<keyword evidence="3 7" id="KW-0630">Potassium</keyword>
<evidence type="ECO:0000256" key="9">
    <source>
        <dbReference type="RuleBase" id="RU003345"/>
    </source>
</evidence>